<feature type="binding site" evidence="2">
    <location>
        <position position="82"/>
    </location>
    <ligand>
        <name>Cu cation</name>
        <dbReference type="ChEBI" id="CHEBI:23378"/>
    </ligand>
</feature>
<comment type="similarity">
    <text evidence="1">Belongs to the SCO1/2 family.</text>
</comment>
<evidence type="ECO:0000256" key="3">
    <source>
        <dbReference type="PIRSR" id="PIRSR603782-2"/>
    </source>
</evidence>
<dbReference type="PANTHER" id="PTHR12151:SF25">
    <property type="entry name" value="LINALOOL DEHYDRATASE_ISOMERASE DOMAIN-CONTAINING PROTEIN"/>
    <property type="match status" value="1"/>
</dbReference>
<evidence type="ECO:0000313" key="5">
    <source>
        <dbReference type="EMBL" id="POS00729.1"/>
    </source>
</evidence>
<dbReference type="AlphaFoldDB" id="A0A2S4N4R1"/>
<dbReference type="Pfam" id="PF02630">
    <property type="entry name" value="SCO1-SenC"/>
    <property type="match status" value="1"/>
</dbReference>
<keyword evidence="3" id="KW-1015">Disulfide bond</keyword>
<dbReference type="SUPFAM" id="SSF52833">
    <property type="entry name" value="Thioredoxin-like"/>
    <property type="match status" value="1"/>
</dbReference>
<dbReference type="Gene3D" id="3.40.30.10">
    <property type="entry name" value="Glutaredoxin"/>
    <property type="match status" value="1"/>
</dbReference>
<accession>A0A2S4N4R1</accession>
<feature type="signal peptide" evidence="4">
    <location>
        <begin position="1"/>
        <end position="23"/>
    </location>
</feature>
<dbReference type="PANTHER" id="PTHR12151">
    <property type="entry name" value="ELECTRON TRANSPORT PROTIN SCO1/SENC FAMILY MEMBER"/>
    <property type="match status" value="1"/>
</dbReference>
<keyword evidence="4" id="KW-0732">Signal</keyword>
<organism evidence="5 6">
    <name type="scientific">Flavobacterium croceum DSM 17960</name>
    <dbReference type="NCBI Taxonomy" id="1121886"/>
    <lineage>
        <taxon>Bacteria</taxon>
        <taxon>Pseudomonadati</taxon>
        <taxon>Bacteroidota</taxon>
        <taxon>Flavobacteriia</taxon>
        <taxon>Flavobacteriales</taxon>
        <taxon>Flavobacteriaceae</taxon>
        <taxon>Flavobacterium</taxon>
    </lineage>
</organism>
<reference evidence="5 6" key="1">
    <citation type="submission" date="2018-01" db="EMBL/GenBank/DDBJ databases">
        <title>Genomic Encyclopedia of Type Strains, Phase I: the one thousand microbial genomes (KMG-I) project.</title>
        <authorList>
            <person name="Goeker M."/>
        </authorList>
    </citation>
    <scope>NUCLEOTIDE SEQUENCE [LARGE SCALE GENOMIC DNA]</scope>
    <source>
        <strain evidence="5 6">DSM 17960</strain>
    </source>
</reference>
<protein>
    <submittedName>
        <fullName evidence="5">Protein SCO1/2</fullName>
    </submittedName>
</protein>
<evidence type="ECO:0000313" key="6">
    <source>
        <dbReference type="Proteomes" id="UP000237056"/>
    </source>
</evidence>
<evidence type="ECO:0000256" key="1">
    <source>
        <dbReference type="ARBA" id="ARBA00010996"/>
    </source>
</evidence>
<dbReference type="CDD" id="cd02968">
    <property type="entry name" value="SCO"/>
    <property type="match status" value="1"/>
</dbReference>
<proteinExistence type="inferred from homology"/>
<dbReference type="Proteomes" id="UP000237056">
    <property type="component" value="Unassembled WGS sequence"/>
</dbReference>
<feature type="disulfide bond" description="Redox-active" evidence="3">
    <location>
        <begin position="78"/>
        <end position="82"/>
    </location>
</feature>
<keyword evidence="6" id="KW-1185">Reference proteome</keyword>
<feature type="chain" id="PRO_5015627018" evidence="4">
    <location>
        <begin position="24"/>
        <end position="204"/>
    </location>
</feature>
<name>A0A2S4N4R1_9FLAO</name>
<evidence type="ECO:0000256" key="2">
    <source>
        <dbReference type="PIRSR" id="PIRSR603782-1"/>
    </source>
</evidence>
<dbReference type="InterPro" id="IPR003782">
    <property type="entry name" value="SCO1/SenC"/>
</dbReference>
<keyword evidence="2" id="KW-0186">Copper</keyword>
<dbReference type="EMBL" id="PQNY01000026">
    <property type="protein sequence ID" value="POS00729.1"/>
    <property type="molecule type" value="Genomic_DNA"/>
</dbReference>
<dbReference type="GO" id="GO:0046872">
    <property type="term" value="F:metal ion binding"/>
    <property type="evidence" value="ECO:0007669"/>
    <property type="project" value="UniProtKB-KW"/>
</dbReference>
<feature type="binding site" evidence="2">
    <location>
        <position position="166"/>
    </location>
    <ligand>
        <name>Cu cation</name>
        <dbReference type="ChEBI" id="CHEBI:23378"/>
    </ligand>
</feature>
<dbReference type="PROSITE" id="PS51257">
    <property type="entry name" value="PROKAR_LIPOPROTEIN"/>
    <property type="match status" value="1"/>
</dbReference>
<feature type="binding site" evidence="2">
    <location>
        <position position="78"/>
    </location>
    <ligand>
        <name>Cu cation</name>
        <dbReference type="ChEBI" id="CHEBI:23378"/>
    </ligand>
</feature>
<gene>
    <name evidence="5" type="ORF">Q361_1261</name>
</gene>
<sequence length="204" mass="23459">MYICQMKKIVLTLFLCILFSCNQKPDKLPFLGNPVVNGKDTIYPKIHDFSFIDQDSITVTNKTFENKIYVADFIFLSCPTICPKMHTELSSVYNIYKNNPNILFISHTIDPEHDTVERLKAYTKSNKISNKWHFVTGNRDSIYSIATKSYFATAYNDSKEPGGYVHSGGFLLIDKNRHIRGVYDGTNPEETKRLIRDIKVLLSE</sequence>
<evidence type="ECO:0000256" key="4">
    <source>
        <dbReference type="SAM" id="SignalP"/>
    </source>
</evidence>
<comment type="caution">
    <text evidence="5">The sequence shown here is derived from an EMBL/GenBank/DDBJ whole genome shotgun (WGS) entry which is preliminary data.</text>
</comment>
<dbReference type="InterPro" id="IPR036249">
    <property type="entry name" value="Thioredoxin-like_sf"/>
</dbReference>
<keyword evidence="2" id="KW-0479">Metal-binding</keyword>